<comment type="caution">
    <text evidence="5">The sequence shown here is derived from an EMBL/GenBank/DDBJ whole genome shotgun (WGS) entry which is preliminary data.</text>
</comment>
<keyword evidence="3" id="KW-1133">Transmembrane helix</keyword>
<evidence type="ECO:0000313" key="6">
    <source>
        <dbReference type="Proteomes" id="UP001258017"/>
    </source>
</evidence>
<gene>
    <name evidence="5" type="ORF">KPH14_003106</name>
</gene>
<evidence type="ECO:0000256" key="3">
    <source>
        <dbReference type="SAM" id="Phobius"/>
    </source>
</evidence>
<evidence type="ECO:0000256" key="2">
    <source>
        <dbReference type="SAM" id="MobiDB-lite"/>
    </source>
</evidence>
<evidence type="ECO:0000259" key="4">
    <source>
        <dbReference type="PROSITE" id="PS50003"/>
    </source>
</evidence>
<dbReference type="GO" id="GO:0005802">
    <property type="term" value="C:trans-Golgi network"/>
    <property type="evidence" value="ECO:0007669"/>
    <property type="project" value="TreeGrafter"/>
</dbReference>
<organism evidence="5 6">
    <name type="scientific">Odynerus spinipes</name>
    <dbReference type="NCBI Taxonomy" id="1348599"/>
    <lineage>
        <taxon>Eukaryota</taxon>
        <taxon>Metazoa</taxon>
        <taxon>Ecdysozoa</taxon>
        <taxon>Arthropoda</taxon>
        <taxon>Hexapoda</taxon>
        <taxon>Insecta</taxon>
        <taxon>Pterygota</taxon>
        <taxon>Neoptera</taxon>
        <taxon>Endopterygota</taxon>
        <taxon>Hymenoptera</taxon>
        <taxon>Apocrita</taxon>
        <taxon>Aculeata</taxon>
        <taxon>Vespoidea</taxon>
        <taxon>Vespidae</taxon>
        <taxon>Eumeninae</taxon>
        <taxon>Odynerus</taxon>
    </lineage>
</organism>
<feature type="transmembrane region" description="Helical" evidence="3">
    <location>
        <begin position="247"/>
        <end position="270"/>
    </location>
</feature>
<dbReference type="Gene3D" id="2.30.29.30">
    <property type="entry name" value="Pleckstrin-homology domain (PH domain)/Phosphotyrosine-binding domain (PTB)"/>
    <property type="match status" value="1"/>
</dbReference>
<sequence length="477" mass="53587">MKFNEKELAELSCGTADFEGRLNHKRAHKSGSKERWFKLKYNLLFYFNINELGQIDSRQPAGVIVLENYSINLDMFEGAFAFSISFRDEHEKRHILSCRSEDLVEQWVIALKQASYEHWRSQLIVLQERLCKKTGKDPLLIARCNATETEGCCCCSGMRNSDIAAIVMKNSSCTSCPLGPPPDILHIPPPPFPEFLQQSSDFYPNLGALPFPPHLNDSPCKHLCDRRSEGVQYIEMPQQGTVFDDTWLLVLISSCLGVILIGVILATFFLKCKLSRSGKNGVISMPNAATGMQTKNGRIQNEAVLYPCTTDTLQDSRVMWATLTPRGTTRHYLEEHTYETIGGGQFHKRACSTTPTEHVKLKTYADPPVTTPVHTRPKDDKAFDNTAFVDYEEPLSVKTEYYQLNDVLEPSDSGILTIQRGTLRPHVSSPTRIEHPNLPPLNLLPHKRASKKGSIGQHSSDTLLRSSITSSTYIPTI</sequence>
<name>A0AAD9VVE5_9HYME</name>
<dbReference type="GO" id="GO:0005829">
    <property type="term" value="C:cytosol"/>
    <property type="evidence" value="ECO:0007669"/>
    <property type="project" value="GOC"/>
</dbReference>
<dbReference type="Pfam" id="PF00169">
    <property type="entry name" value="PH"/>
    <property type="match status" value="1"/>
</dbReference>
<dbReference type="GO" id="GO:0007032">
    <property type="term" value="P:endosome organization"/>
    <property type="evidence" value="ECO:0007669"/>
    <property type="project" value="TreeGrafter"/>
</dbReference>
<reference evidence="5" key="2">
    <citation type="journal article" date="2023" name="Commun. Biol.">
        <title>Intrasexual cuticular hydrocarbon dimorphism in a wasp sheds light on hydrocarbon biosynthesis genes in Hymenoptera.</title>
        <authorList>
            <person name="Moris V.C."/>
            <person name="Podsiadlowski L."/>
            <person name="Martin S."/>
            <person name="Oeyen J.P."/>
            <person name="Donath A."/>
            <person name="Petersen M."/>
            <person name="Wilbrandt J."/>
            <person name="Misof B."/>
            <person name="Liedtke D."/>
            <person name="Thamm M."/>
            <person name="Scheiner R."/>
            <person name="Schmitt T."/>
            <person name="Niehuis O."/>
        </authorList>
    </citation>
    <scope>NUCLEOTIDE SEQUENCE</scope>
    <source>
        <strain evidence="5">GBR_01_08_01A</strain>
    </source>
</reference>
<reference evidence="5" key="1">
    <citation type="submission" date="2021-08" db="EMBL/GenBank/DDBJ databases">
        <authorList>
            <person name="Misof B."/>
            <person name="Oliver O."/>
            <person name="Podsiadlowski L."/>
            <person name="Donath A."/>
            <person name="Peters R."/>
            <person name="Mayer C."/>
            <person name="Rust J."/>
            <person name="Gunkel S."/>
            <person name="Lesny P."/>
            <person name="Martin S."/>
            <person name="Oeyen J.P."/>
            <person name="Petersen M."/>
            <person name="Panagiotis P."/>
            <person name="Wilbrandt J."/>
            <person name="Tanja T."/>
        </authorList>
    </citation>
    <scope>NUCLEOTIDE SEQUENCE</scope>
    <source>
        <strain evidence="5">GBR_01_08_01A</strain>
        <tissue evidence="5">Thorax + abdomen</tissue>
    </source>
</reference>
<dbReference type="SUPFAM" id="SSF50729">
    <property type="entry name" value="PH domain-like"/>
    <property type="match status" value="1"/>
</dbReference>
<dbReference type="AlphaFoldDB" id="A0AAD9VVE5"/>
<dbReference type="InterPro" id="IPR045188">
    <property type="entry name" value="Boi1/Boi2-like"/>
</dbReference>
<evidence type="ECO:0000256" key="1">
    <source>
        <dbReference type="ARBA" id="ARBA00041004"/>
    </source>
</evidence>
<dbReference type="CDD" id="cd13258">
    <property type="entry name" value="PH_PLEKHJ1"/>
    <property type="match status" value="1"/>
</dbReference>
<evidence type="ECO:0000313" key="5">
    <source>
        <dbReference type="EMBL" id="KAK2587390.1"/>
    </source>
</evidence>
<dbReference type="InterPro" id="IPR001849">
    <property type="entry name" value="PH_domain"/>
</dbReference>
<dbReference type="GO" id="GO:0055037">
    <property type="term" value="C:recycling endosome"/>
    <property type="evidence" value="ECO:0007669"/>
    <property type="project" value="TreeGrafter"/>
</dbReference>
<dbReference type="GO" id="GO:0042147">
    <property type="term" value="P:retrograde transport, endosome to Golgi"/>
    <property type="evidence" value="ECO:0007669"/>
    <property type="project" value="TreeGrafter"/>
</dbReference>
<dbReference type="GO" id="GO:0001881">
    <property type="term" value="P:receptor recycling"/>
    <property type="evidence" value="ECO:0007669"/>
    <property type="project" value="TreeGrafter"/>
</dbReference>
<dbReference type="Proteomes" id="UP001258017">
    <property type="component" value="Unassembled WGS sequence"/>
</dbReference>
<dbReference type="EMBL" id="JAIFRP010000007">
    <property type="protein sequence ID" value="KAK2587390.1"/>
    <property type="molecule type" value="Genomic_DNA"/>
</dbReference>
<proteinExistence type="predicted"/>
<dbReference type="PANTHER" id="PTHR22902">
    <property type="entry name" value="SESQUIPEDALIAN"/>
    <property type="match status" value="1"/>
</dbReference>
<dbReference type="PANTHER" id="PTHR22902:SF9">
    <property type="entry name" value="PLECKSTRIN HOMOLOGY DOMAIN-CONTAINING FAMILY J MEMBER 1"/>
    <property type="match status" value="1"/>
</dbReference>
<feature type="domain" description="PH" evidence="4">
    <location>
        <begin position="15"/>
        <end position="116"/>
    </location>
</feature>
<feature type="region of interest" description="Disordered" evidence="2">
    <location>
        <begin position="426"/>
        <end position="462"/>
    </location>
</feature>
<keyword evidence="3" id="KW-0812">Transmembrane</keyword>
<accession>A0AAD9VVE5</accession>
<keyword evidence="6" id="KW-1185">Reference proteome</keyword>
<dbReference type="GO" id="GO:0005769">
    <property type="term" value="C:early endosome"/>
    <property type="evidence" value="ECO:0007669"/>
    <property type="project" value="TreeGrafter"/>
</dbReference>
<dbReference type="SMART" id="SM00233">
    <property type="entry name" value="PH"/>
    <property type="match status" value="1"/>
</dbReference>
<dbReference type="InterPro" id="IPR011993">
    <property type="entry name" value="PH-like_dom_sf"/>
</dbReference>
<keyword evidence="3" id="KW-0472">Membrane</keyword>
<dbReference type="PROSITE" id="PS50003">
    <property type="entry name" value="PH_DOMAIN"/>
    <property type="match status" value="1"/>
</dbReference>
<protein>
    <recommendedName>
        <fullName evidence="1">Pleckstrin homology domain-containing family J member 1</fullName>
    </recommendedName>
</protein>